<dbReference type="OrthoDB" id="10581956at2759"/>
<keyword evidence="3" id="KW-1185">Reference proteome</keyword>
<gene>
    <name evidence="2" type="ORF">AMORRO_LOCUS11113</name>
</gene>
<evidence type="ECO:0000256" key="1">
    <source>
        <dbReference type="SAM" id="MobiDB-lite"/>
    </source>
</evidence>
<reference evidence="2" key="1">
    <citation type="submission" date="2021-06" db="EMBL/GenBank/DDBJ databases">
        <authorList>
            <person name="Kallberg Y."/>
            <person name="Tangrot J."/>
            <person name="Rosling A."/>
        </authorList>
    </citation>
    <scope>NUCLEOTIDE SEQUENCE</scope>
    <source>
        <strain evidence="2">CL551</strain>
    </source>
</reference>
<evidence type="ECO:0000313" key="2">
    <source>
        <dbReference type="EMBL" id="CAG8677844.1"/>
    </source>
</evidence>
<protein>
    <submittedName>
        <fullName evidence="2">11906_t:CDS:1</fullName>
    </submittedName>
</protein>
<name>A0A9N9EFP5_9GLOM</name>
<dbReference type="AlphaFoldDB" id="A0A9N9EFP5"/>
<feature type="region of interest" description="Disordered" evidence="1">
    <location>
        <begin position="36"/>
        <end position="66"/>
    </location>
</feature>
<dbReference type="EMBL" id="CAJVPV010013448">
    <property type="protein sequence ID" value="CAG8677844.1"/>
    <property type="molecule type" value="Genomic_DNA"/>
</dbReference>
<comment type="caution">
    <text evidence="2">The sequence shown here is derived from an EMBL/GenBank/DDBJ whole genome shotgun (WGS) entry which is preliminary data.</text>
</comment>
<dbReference type="Proteomes" id="UP000789342">
    <property type="component" value="Unassembled WGS sequence"/>
</dbReference>
<sequence>MSNQIMIPRESINPRLILPLPKWKILKIPLNRKKSRKKLQDQEILPDVKASSYHKTPQEMKSENSL</sequence>
<accession>A0A9N9EFP5</accession>
<feature type="compositionally biased region" description="Basic and acidic residues" evidence="1">
    <location>
        <begin position="56"/>
        <end position="66"/>
    </location>
</feature>
<organism evidence="2 3">
    <name type="scientific">Acaulospora morrowiae</name>
    <dbReference type="NCBI Taxonomy" id="94023"/>
    <lineage>
        <taxon>Eukaryota</taxon>
        <taxon>Fungi</taxon>
        <taxon>Fungi incertae sedis</taxon>
        <taxon>Mucoromycota</taxon>
        <taxon>Glomeromycotina</taxon>
        <taxon>Glomeromycetes</taxon>
        <taxon>Diversisporales</taxon>
        <taxon>Acaulosporaceae</taxon>
        <taxon>Acaulospora</taxon>
    </lineage>
</organism>
<evidence type="ECO:0000313" key="3">
    <source>
        <dbReference type="Proteomes" id="UP000789342"/>
    </source>
</evidence>
<proteinExistence type="predicted"/>